<evidence type="ECO:0000256" key="10">
    <source>
        <dbReference type="PIRNR" id="PIRNR015601"/>
    </source>
</evidence>
<dbReference type="InterPro" id="IPR006700">
    <property type="entry name" value="RsmE"/>
</dbReference>
<keyword evidence="5 10" id="KW-0489">Methyltransferase</keyword>
<dbReference type="Gene3D" id="3.40.1280.10">
    <property type="match status" value="1"/>
</dbReference>
<dbReference type="InterPro" id="IPR029028">
    <property type="entry name" value="Alpha/beta_knot_MTases"/>
</dbReference>
<dbReference type="PANTHER" id="PTHR30027">
    <property type="entry name" value="RIBOSOMAL RNA SMALL SUBUNIT METHYLTRANSFERASE E"/>
    <property type="match status" value="1"/>
</dbReference>
<keyword evidence="14" id="KW-1185">Reference proteome</keyword>
<comment type="subcellular location">
    <subcellularLocation>
        <location evidence="1 10">Cytoplasm</location>
    </subcellularLocation>
</comment>
<evidence type="ECO:0000256" key="5">
    <source>
        <dbReference type="ARBA" id="ARBA00022603"/>
    </source>
</evidence>
<evidence type="ECO:0000256" key="9">
    <source>
        <dbReference type="ARBA" id="ARBA00047944"/>
    </source>
</evidence>
<evidence type="ECO:0000256" key="6">
    <source>
        <dbReference type="ARBA" id="ARBA00022679"/>
    </source>
</evidence>
<dbReference type="EC" id="2.1.1.193" evidence="10"/>
<organism evidence="13 14">
    <name type="scientific">Desulfobulbus oligotrophicus</name>
    <dbReference type="NCBI Taxonomy" id="1909699"/>
    <lineage>
        <taxon>Bacteria</taxon>
        <taxon>Pseudomonadati</taxon>
        <taxon>Thermodesulfobacteriota</taxon>
        <taxon>Desulfobulbia</taxon>
        <taxon>Desulfobulbales</taxon>
        <taxon>Desulfobulbaceae</taxon>
        <taxon>Desulfobulbus</taxon>
    </lineage>
</organism>
<evidence type="ECO:0000256" key="1">
    <source>
        <dbReference type="ARBA" id="ARBA00004496"/>
    </source>
</evidence>
<accession>A0A7T5VF43</accession>
<dbReference type="EMBL" id="CP054140">
    <property type="protein sequence ID" value="QQG66656.1"/>
    <property type="molecule type" value="Genomic_DNA"/>
</dbReference>
<proteinExistence type="inferred from homology"/>
<reference evidence="13 14" key="1">
    <citation type="submission" date="2020-05" db="EMBL/GenBank/DDBJ databases">
        <title>Complete genome of Desulfobulbus oligotrophicus.</title>
        <authorList>
            <person name="Podar M."/>
        </authorList>
    </citation>
    <scope>NUCLEOTIDE SEQUENCE [LARGE SCALE GENOMIC DNA]</scope>
    <source>
        <strain evidence="13 14">Prop6</strain>
    </source>
</reference>
<dbReference type="NCBIfam" id="NF008700">
    <property type="entry name" value="PRK11713.5-4"/>
    <property type="match status" value="1"/>
</dbReference>
<gene>
    <name evidence="13" type="ORF">HP555_12640</name>
</gene>
<dbReference type="Pfam" id="PF04452">
    <property type="entry name" value="Methyltrans_RNA"/>
    <property type="match status" value="1"/>
</dbReference>
<dbReference type="SUPFAM" id="SSF75217">
    <property type="entry name" value="alpha/beta knot"/>
    <property type="match status" value="1"/>
</dbReference>
<dbReference type="InterPro" id="IPR046887">
    <property type="entry name" value="RsmE_PUA-like"/>
</dbReference>
<dbReference type="KEGG" id="dog:HP555_12640"/>
<evidence type="ECO:0000256" key="3">
    <source>
        <dbReference type="ARBA" id="ARBA00022490"/>
    </source>
</evidence>
<keyword evidence="3 10" id="KW-0963">Cytoplasm</keyword>
<dbReference type="RefSeq" id="WP_199262939.1">
    <property type="nucleotide sequence ID" value="NZ_CP054140.1"/>
</dbReference>
<evidence type="ECO:0000256" key="7">
    <source>
        <dbReference type="ARBA" id="ARBA00022691"/>
    </source>
</evidence>
<evidence type="ECO:0000259" key="12">
    <source>
        <dbReference type="Pfam" id="PF20260"/>
    </source>
</evidence>
<evidence type="ECO:0000313" key="14">
    <source>
        <dbReference type="Proteomes" id="UP000596092"/>
    </source>
</evidence>
<dbReference type="NCBIfam" id="TIGR00046">
    <property type="entry name" value="RsmE family RNA methyltransferase"/>
    <property type="match status" value="1"/>
</dbReference>
<evidence type="ECO:0000313" key="13">
    <source>
        <dbReference type="EMBL" id="QQG66656.1"/>
    </source>
</evidence>
<dbReference type="PANTHER" id="PTHR30027:SF3">
    <property type="entry name" value="16S RRNA (URACIL(1498)-N(3))-METHYLTRANSFERASE"/>
    <property type="match status" value="1"/>
</dbReference>
<dbReference type="GO" id="GO:0005737">
    <property type="term" value="C:cytoplasm"/>
    <property type="evidence" value="ECO:0007669"/>
    <property type="project" value="UniProtKB-SubCell"/>
</dbReference>
<keyword evidence="6 10" id="KW-0808">Transferase</keyword>
<sequence length="245" mass="27968">MNLLLIEPQEMKNNEVWLTDRRARHLIHVLKVNTNDIVRVGVLHDRLGFGKVTAIEEEKLCLEVCLEQKPVIDLHIELILALPRPIMLQRILKQATVLGVRHFHLIRTRRVEKSFFQSPVLRPDKIQTLLKEGMEQAMDTWLPGVTLHLQFKPFVEDVLPSLEGQGLIAHPTARHTLLDAPAPNSSQKRLLLAIGPEGGWSDYEYQCFCEAGFFGLTMGKRILHVDTAVVTALAQVQLLYDLRKR</sequence>
<dbReference type="InterPro" id="IPR029026">
    <property type="entry name" value="tRNA_m1G_MTases_N"/>
</dbReference>
<dbReference type="GO" id="GO:0070042">
    <property type="term" value="F:rRNA (uridine-N3-)-methyltransferase activity"/>
    <property type="evidence" value="ECO:0007669"/>
    <property type="project" value="TreeGrafter"/>
</dbReference>
<dbReference type="CDD" id="cd18084">
    <property type="entry name" value="RsmE-like"/>
    <property type="match status" value="1"/>
</dbReference>
<dbReference type="AlphaFoldDB" id="A0A7T5VF43"/>
<keyword evidence="4 10" id="KW-0698">rRNA processing</keyword>
<dbReference type="PIRSF" id="PIRSF015601">
    <property type="entry name" value="MTase_slr0722"/>
    <property type="match status" value="1"/>
</dbReference>
<evidence type="ECO:0000256" key="2">
    <source>
        <dbReference type="ARBA" id="ARBA00005528"/>
    </source>
</evidence>
<dbReference type="GO" id="GO:0070475">
    <property type="term" value="P:rRNA base methylation"/>
    <property type="evidence" value="ECO:0007669"/>
    <property type="project" value="TreeGrafter"/>
</dbReference>
<dbReference type="Pfam" id="PF20260">
    <property type="entry name" value="PUA_4"/>
    <property type="match status" value="1"/>
</dbReference>
<evidence type="ECO:0000259" key="11">
    <source>
        <dbReference type="Pfam" id="PF04452"/>
    </source>
</evidence>
<comment type="similarity">
    <text evidence="2 10">Belongs to the RNA methyltransferase RsmE family.</text>
</comment>
<feature type="domain" description="Ribosomal RNA small subunit methyltransferase E methyltransferase" evidence="11">
    <location>
        <begin position="74"/>
        <end position="237"/>
    </location>
</feature>
<evidence type="ECO:0000256" key="4">
    <source>
        <dbReference type="ARBA" id="ARBA00022552"/>
    </source>
</evidence>
<evidence type="ECO:0000256" key="8">
    <source>
        <dbReference type="ARBA" id="ARBA00025699"/>
    </source>
</evidence>
<comment type="function">
    <text evidence="8 10">Specifically methylates the N3 position of the uracil ring of uridine 1498 (m3U1498) in 16S rRNA. Acts on the fully assembled 30S ribosomal subunit.</text>
</comment>
<keyword evidence="7 10" id="KW-0949">S-adenosyl-L-methionine</keyword>
<feature type="domain" description="Ribosomal RNA small subunit methyltransferase E PUA-like" evidence="12">
    <location>
        <begin position="18"/>
        <end position="65"/>
    </location>
</feature>
<dbReference type="InterPro" id="IPR046886">
    <property type="entry name" value="RsmE_MTase_dom"/>
</dbReference>
<dbReference type="Proteomes" id="UP000596092">
    <property type="component" value="Chromosome"/>
</dbReference>
<name>A0A7T5VF43_9BACT</name>
<protein>
    <recommendedName>
        <fullName evidence="10">Ribosomal RNA small subunit methyltransferase E</fullName>
        <ecNumber evidence="10">2.1.1.193</ecNumber>
    </recommendedName>
</protein>
<comment type="catalytic activity">
    <reaction evidence="9 10">
        <text>uridine(1498) in 16S rRNA + S-adenosyl-L-methionine = N(3)-methyluridine(1498) in 16S rRNA + S-adenosyl-L-homocysteine + H(+)</text>
        <dbReference type="Rhea" id="RHEA:42920"/>
        <dbReference type="Rhea" id="RHEA-COMP:10283"/>
        <dbReference type="Rhea" id="RHEA-COMP:10284"/>
        <dbReference type="ChEBI" id="CHEBI:15378"/>
        <dbReference type="ChEBI" id="CHEBI:57856"/>
        <dbReference type="ChEBI" id="CHEBI:59789"/>
        <dbReference type="ChEBI" id="CHEBI:65315"/>
        <dbReference type="ChEBI" id="CHEBI:74502"/>
        <dbReference type="EC" id="2.1.1.193"/>
    </reaction>
</comment>